<gene>
    <name evidence="8" type="ORF">PFX98_08230</name>
</gene>
<keyword evidence="5 7" id="KW-1133">Transmembrane helix</keyword>
<dbReference type="AlphaFoldDB" id="A0AA95NE44"/>
<dbReference type="PANTHER" id="PTHR30086">
    <property type="entry name" value="ARGININE EXPORTER PROTEIN ARGO"/>
    <property type="match status" value="1"/>
</dbReference>
<dbReference type="Proteomes" id="UP001177769">
    <property type="component" value="Chromosome"/>
</dbReference>
<feature type="transmembrane region" description="Helical" evidence="7">
    <location>
        <begin position="186"/>
        <end position="205"/>
    </location>
</feature>
<feature type="transmembrane region" description="Helical" evidence="7">
    <location>
        <begin position="118"/>
        <end position="139"/>
    </location>
</feature>
<evidence type="ECO:0000256" key="7">
    <source>
        <dbReference type="SAM" id="Phobius"/>
    </source>
</evidence>
<dbReference type="KEGG" id="pais:PFX98_08230"/>
<keyword evidence="9" id="KW-1185">Reference proteome</keyword>
<proteinExistence type="inferred from homology"/>
<dbReference type="Pfam" id="PF01810">
    <property type="entry name" value="LysE"/>
    <property type="match status" value="1"/>
</dbReference>
<evidence type="ECO:0000256" key="4">
    <source>
        <dbReference type="ARBA" id="ARBA00022692"/>
    </source>
</evidence>
<dbReference type="GO" id="GO:0005886">
    <property type="term" value="C:plasma membrane"/>
    <property type="evidence" value="ECO:0007669"/>
    <property type="project" value="UniProtKB-SubCell"/>
</dbReference>
<protein>
    <submittedName>
        <fullName evidence="8">LysE family transporter</fullName>
    </submittedName>
</protein>
<dbReference type="PANTHER" id="PTHR30086:SF14">
    <property type="entry name" value="HOMOSERINE_HOMOSERINE LACTONE EFFLUX PROTEIN"/>
    <property type="match status" value="1"/>
</dbReference>
<evidence type="ECO:0000313" key="8">
    <source>
        <dbReference type="EMBL" id="WIT13590.1"/>
    </source>
</evidence>
<keyword evidence="3" id="KW-1003">Cell membrane</keyword>
<keyword evidence="6 7" id="KW-0472">Membrane</keyword>
<reference evidence="8" key="1">
    <citation type="submission" date="2023-01" db="EMBL/GenBank/DDBJ databases">
        <title>Whole genome sequence of Paucibacter sp. S2-9 isolated from pond sediment.</title>
        <authorList>
            <person name="Jung J.Y."/>
        </authorList>
    </citation>
    <scope>NUCLEOTIDE SEQUENCE</scope>
    <source>
        <strain evidence="8">S2-9</strain>
    </source>
</reference>
<comment type="subcellular location">
    <subcellularLocation>
        <location evidence="1">Cell membrane</location>
        <topology evidence="1">Multi-pass membrane protein</topology>
    </subcellularLocation>
</comment>
<evidence type="ECO:0000256" key="3">
    <source>
        <dbReference type="ARBA" id="ARBA00022475"/>
    </source>
</evidence>
<dbReference type="RefSeq" id="WP_285234708.1">
    <property type="nucleotide sequence ID" value="NZ_CP116346.1"/>
</dbReference>
<dbReference type="InterPro" id="IPR001123">
    <property type="entry name" value="LeuE-type"/>
</dbReference>
<feature type="transmembrane region" description="Helical" evidence="7">
    <location>
        <begin position="151"/>
        <end position="174"/>
    </location>
</feature>
<evidence type="ECO:0000256" key="1">
    <source>
        <dbReference type="ARBA" id="ARBA00004651"/>
    </source>
</evidence>
<evidence type="ECO:0000313" key="9">
    <source>
        <dbReference type="Proteomes" id="UP001177769"/>
    </source>
</evidence>
<evidence type="ECO:0000256" key="5">
    <source>
        <dbReference type="ARBA" id="ARBA00022989"/>
    </source>
</evidence>
<keyword evidence="4 7" id="KW-0812">Transmembrane</keyword>
<feature type="transmembrane region" description="Helical" evidence="7">
    <location>
        <begin position="70"/>
        <end position="88"/>
    </location>
</feature>
<evidence type="ECO:0000256" key="6">
    <source>
        <dbReference type="ARBA" id="ARBA00023136"/>
    </source>
</evidence>
<name>A0AA95NE44_9BURK</name>
<feature type="transmembrane region" description="Helical" evidence="7">
    <location>
        <begin position="40"/>
        <end position="64"/>
    </location>
</feature>
<dbReference type="GO" id="GO:0042970">
    <property type="term" value="F:homoserine transmembrane transporter activity"/>
    <property type="evidence" value="ECO:0007669"/>
    <property type="project" value="TreeGrafter"/>
</dbReference>
<feature type="transmembrane region" description="Helical" evidence="7">
    <location>
        <begin position="6"/>
        <end position="28"/>
    </location>
</feature>
<evidence type="ECO:0000256" key="2">
    <source>
        <dbReference type="ARBA" id="ARBA00007928"/>
    </source>
</evidence>
<accession>A0AA95NE44</accession>
<dbReference type="PIRSF" id="PIRSF006324">
    <property type="entry name" value="LeuE"/>
    <property type="match status" value="1"/>
</dbReference>
<organism evidence="8 9">
    <name type="scientific">Paucibacter sediminis</name>
    <dbReference type="NCBI Taxonomy" id="3019553"/>
    <lineage>
        <taxon>Bacteria</taxon>
        <taxon>Pseudomonadati</taxon>
        <taxon>Pseudomonadota</taxon>
        <taxon>Betaproteobacteria</taxon>
        <taxon>Burkholderiales</taxon>
        <taxon>Sphaerotilaceae</taxon>
        <taxon>Roseateles</taxon>
    </lineage>
</organism>
<sequence>MEFSVWLAFFAASWAISLSPGAGAIAAMSSGLNHGFKRGYFTTFGLVLGITTQIIFVGAGLGALIAASSLGFAIVKWLGVAYLVYLGVQQWRAPAKPMVAESDASGMVTRRQLVLRGWAINAVNPKGTVFLLAVVPQFLDLHASLAHQYLVIGATLCFTDLVVMAGYTVLAARVLSALRSERHLKALNRTFGSLFIAAGALLATFKRAA</sequence>
<comment type="similarity">
    <text evidence="2">Belongs to the Rht family.</text>
</comment>
<dbReference type="EMBL" id="CP116346">
    <property type="protein sequence ID" value="WIT13590.1"/>
    <property type="molecule type" value="Genomic_DNA"/>
</dbReference>